<protein>
    <submittedName>
        <fullName evidence="2">Uncharacterized protein</fullName>
    </submittedName>
</protein>
<sequence>MKYFASALLLVALLVENSAAFSVGSSMSSAFGGSVLVTGKASVATHGASIEMKKGKDNVPPAMRAQYKKQREMRDMREQMMDAQTPGADGFPVFNLFIRSPRGNMWYPCGSFKGDDRSSSLCNSWKDGGLLSGTSKNQLDAGVAGSLFRDQSQLKETICRAYPQLRKSKDQLEFGYKLAYDGLNEEQTKMSLITPKEQKGFIDGIKSAFGQ</sequence>
<reference evidence="2" key="1">
    <citation type="submission" date="2021-01" db="EMBL/GenBank/DDBJ databases">
        <authorList>
            <person name="Corre E."/>
            <person name="Pelletier E."/>
            <person name="Niang G."/>
            <person name="Scheremetjew M."/>
            <person name="Finn R."/>
            <person name="Kale V."/>
            <person name="Holt S."/>
            <person name="Cochrane G."/>
            <person name="Meng A."/>
            <person name="Brown T."/>
            <person name="Cohen L."/>
        </authorList>
    </citation>
    <scope>NUCLEOTIDE SEQUENCE</scope>
    <source>
        <strain evidence="2">MM31A-1</strain>
    </source>
</reference>
<name>A0A7S3PUB1_9STRA</name>
<accession>A0A7S3PUB1</accession>
<proteinExistence type="predicted"/>
<dbReference type="InterPro" id="IPR045388">
    <property type="entry name" value="HHL1-like"/>
</dbReference>
<organism evidence="2">
    <name type="scientific">Chaetoceros debilis</name>
    <dbReference type="NCBI Taxonomy" id="122233"/>
    <lineage>
        <taxon>Eukaryota</taxon>
        <taxon>Sar</taxon>
        <taxon>Stramenopiles</taxon>
        <taxon>Ochrophyta</taxon>
        <taxon>Bacillariophyta</taxon>
        <taxon>Coscinodiscophyceae</taxon>
        <taxon>Chaetocerotophycidae</taxon>
        <taxon>Chaetocerotales</taxon>
        <taxon>Chaetocerotaceae</taxon>
        <taxon>Chaetoceros</taxon>
    </lineage>
</organism>
<keyword evidence="1" id="KW-0732">Signal</keyword>
<dbReference type="PANTHER" id="PTHR48191">
    <property type="entry name" value="PROTEIN HHL1 CHLOROPLASTIC"/>
    <property type="match status" value="1"/>
</dbReference>
<evidence type="ECO:0000313" key="2">
    <source>
        <dbReference type="EMBL" id="CAE0455844.1"/>
    </source>
</evidence>
<gene>
    <name evidence="2" type="ORF">CDEB00056_LOCUS685</name>
</gene>
<feature type="chain" id="PRO_5031462266" evidence="1">
    <location>
        <begin position="21"/>
        <end position="211"/>
    </location>
</feature>
<dbReference type="EMBL" id="HBIO01000960">
    <property type="protein sequence ID" value="CAE0455844.1"/>
    <property type="molecule type" value="Transcribed_RNA"/>
</dbReference>
<dbReference type="PANTHER" id="PTHR48191:SF2">
    <property type="entry name" value="PROTEIN HHL1, CHLOROPLASTIC"/>
    <property type="match status" value="1"/>
</dbReference>
<dbReference type="Pfam" id="PF20133">
    <property type="entry name" value="HHL1-like"/>
    <property type="match status" value="1"/>
</dbReference>
<dbReference type="AlphaFoldDB" id="A0A7S3PUB1"/>
<evidence type="ECO:0000256" key="1">
    <source>
        <dbReference type="SAM" id="SignalP"/>
    </source>
</evidence>
<feature type="signal peptide" evidence="1">
    <location>
        <begin position="1"/>
        <end position="20"/>
    </location>
</feature>